<accession>A0A139BWN0</accession>
<evidence type="ECO:0000313" key="9">
    <source>
        <dbReference type="Proteomes" id="UP000070578"/>
    </source>
</evidence>
<dbReference type="SMART" id="SM00304">
    <property type="entry name" value="HAMP"/>
    <property type="match status" value="2"/>
</dbReference>
<dbReference type="PANTHER" id="PTHR32089">
    <property type="entry name" value="METHYL-ACCEPTING CHEMOTAXIS PROTEIN MCPB"/>
    <property type="match status" value="1"/>
</dbReference>
<dbReference type="GO" id="GO:0007165">
    <property type="term" value="P:signal transduction"/>
    <property type="evidence" value="ECO:0007669"/>
    <property type="project" value="UniProtKB-KW"/>
</dbReference>
<keyword evidence="5" id="KW-0812">Transmembrane</keyword>
<reference evidence="8 9" key="2">
    <citation type="submission" date="2016-03" db="EMBL/GenBank/DDBJ databases">
        <title>New uncultured bacterium of the family Gallionellaceae from acid mine drainage: description and reconstruction of genome based on metagenomic analysis of microbial community.</title>
        <authorList>
            <person name="Kadnikov V."/>
            <person name="Ivasenko D."/>
            <person name="Beletsky A."/>
            <person name="Mardanov A."/>
            <person name="Danilova E."/>
            <person name="Pimenov N."/>
            <person name="Karnachuk O."/>
            <person name="Ravin N."/>
        </authorList>
    </citation>
    <scope>NUCLEOTIDE SEQUENCE [LARGE SCALE GENOMIC DNA]</scope>
    <source>
        <strain evidence="8">ShG14-8</strain>
    </source>
</reference>
<evidence type="ECO:0000256" key="2">
    <source>
        <dbReference type="ARBA" id="ARBA00029447"/>
    </source>
</evidence>
<comment type="caution">
    <text evidence="8">The sequence shown here is derived from an EMBL/GenBank/DDBJ whole genome shotgun (WGS) entry which is preliminary data.</text>
</comment>
<dbReference type="Pfam" id="PF00672">
    <property type="entry name" value="HAMP"/>
    <property type="match status" value="1"/>
</dbReference>
<feature type="coiled-coil region" evidence="4">
    <location>
        <begin position="402"/>
        <end position="429"/>
    </location>
</feature>
<dbReference type="EMBL" id="LSLI01000011">
    <property type="protein sequence ID" value="KXS33115.1"/>
    <property type="molecule type" value="Genomic_DNA"/>
</dbReference>
<dbReference type="PROSITE" id="PS50885">
    <property type="entry name" value="HAMP"/>
    <property type="match status" value="2"/>
</dbReference>
<dbReference type="InterPro" id="IPR003660">
    <property type="entry name" value="HAMP_dom"/>
</dbReference>
<keyword evidence="4" id="KW-0175">Coiled coil</keyword>
<gene>
    <name evidence="8" type="ORF">AWT59_0782</name>
</gene>
<dbReference type="SUPFAM" id="SSF58104">
    <property type="entry name" value="Methyl-accepting chemotaxis protein (MCP) signaling domain"/>
    <property type="match status" value="1"/>
</dbReference>
<dbReference type="Proteomes" id="UP000070578">
    <property type="component" value="Unassembled WGS sequence"/>
</dbReference>
<dbReference type="CDD" id="cd06225">
    <property type="entry name" value="HAMP"/>
    <property type="match status" value="1"/>
</dbReference>
<keyword evidence="1 3" id="KW-0807">Transducer</keyword>
<evidence type="ECO:0000313" key="8">
    <source>
        <dbReference type="EMBL" id="KXS33115.1"/>
    </source>
</evidence>
<feature type="domain" description="HAMP" evidence="7">
    <location>
        <begin position="209"/>
        <end position="261"/>
    </location>
</feature>
<evidence type="ECO:0000259" key="7">
    <source>
        <dbReference type="PROSITE" id="PS50885"/>
    </source>
</evidence>
<keyword evidence="5" id="KW-0472">Membrane</keyword>
<proteinExistence type="inferred from homology"/>
<dbReference type="PANTHER" id="PTHR32089:SF114">
    <property type="entry name" value="METHYL-ACCEPTING CHEMOTAXIS PROTEIN MCPB"/>
    <property type="match status" value="1"/>
</dbReference>
<dbReference type="Gene3D" id="1.10.287.950">
    <property type="entry name" value="Methyl-accepting chemotaxis protein"/>
    <property type="match status" value="1"/>
</dbReference>
<feature type="transmembrane region" description="Helical" evidence="5">
    <location>
        <begin position="188"/>
        <end position="208"/>
    </location>
</feature>
<evidence type="ECO:0000256" key="4">
    <source>
        <dbReference type="SAM" id="Coils"/>
    </source>
</evidence>
<dbReference type="InterPro" id="IPR004089">
    <property type="entry name" value="MCPsignal_dom"/>
</dbReference>
<dbReference type="GO" id="GO:0016020">
    <property type="term" value="C:membrane"/>
    <property type="evidence" value="ECO:0007669"/>
    <property type="project" value="InterPro"/>
</dbReference>
<evidence type="ECO:0000256" key="5">
    <source>
        <dbReference type="SAM" id="Phobius"/>
    </source>
</evidence>
<comment type="similarity">
    <text evidence="2">Belongs to the methyl-accepting chemotaxis (MCP) protein family.</text>
</comment>
<dbReference type="PROSITE" id="PS50111">
    <property type="entry name" value="CHEMOTAXIS_TRANSDUC_2"/>
    <property type="match status" value="1"/>
</dbReference>
<organism evidence="8 9">
    <name type="scientific">Candidatus Gallionella acididurans</name>
    <dbReference type="NCBI Taxonomy" id="1796491"/>
    <lineage>
        <taxon>Bacteria</taxon>
        <taxon>Pseudomonadati</taxon>
        <taxon>Pseudomonadota</taxon>
        <taxon>Betaproteobacteria</taxon>
        <taxon>Nitrosomonadales</taxon>
        <taxon>Gallionellaceae</taxon>
        <taxon>Gallionella</taxon>
    </lineage>
</organism>
<sequence>MFATVRAKLIAFSFVSLSFTILVSAAGYCVTSWLGDVVSRTQDNFGAINTQLQLNQVLEQAQSEVLQIVREAKIGNTVTYGEALKSLDGTLKSLSGIVIQMNSEAFPEKTRQAVGIIRAGADDFAKSARSVATQALAGGAGTDVQLTEFTDKFSKLKAARTTLNALIAADAGDFRKNAEQTMKIESTAYIAGAGVVCVLLVFLATYVYRGISNPLNHLLSGIRKVESGVYEVRMNMRKRDELSAVGRAFDKLLDERIASLKSTVSENERLNNSVIGLFSAMGALAQKDLTVRAPVTDDIIGTLGDAINQLTDVTATVLHHVTKVAGVVEDASERMKQQSDVVNEMAKEEDVIVVRLISNLETAMASIGEVAIFARDSNRAAAEATKSTESAMETVQATLSGMNAIRETISEMEKRIKRLAERSQEISQIVNLINTISERTHVLSLNAAMQAAMAGEAGRGFAVVAEEVQRLAENSRQATGQIAKLVQNIQVETNDTIATVNKTIEQVIKESELAHNAGERMRETHEATARLVRLVATIANSSAEQTKIAVVLRAAADEIAQFTEKTAEQLVAQNQSAASLVSASQKLVSAISVFKLPSTLETESEQTQIFIR</sequence>
<dbReference type="Pfam" id="PF00015">
    <property type="entry name" value="MCPsignal"/>
    <property type="match status" value="1"/>
</dbReference>
<feature type="domain" description="HAMP" evidence="7">
    <location>
        <begin position="280"/>
        <end position="319"/>
    </location>
</feature>
<dbReference type="AlphaFoldDB" id="A0A139BWN0"/>
<feature type="domain" description="Methyl-accepting transducer" evidence="6">
    <location>
        <begin position="324"/>
        <end position="560"/>
    </location>
</feature>
<evidence type="ECO:0000256" key="1">
    <source>
        <dbReference type="ARBA" id="ARBA00023224"/>
    </source>
</evidence>
<name>A0A139BWN0_9PROT</name>
<dbReference type="Gene3D" id="6.10.340.10">
    <property type="match status" value="1"/>
</dbReference>
<protein>
    <submittedName>
        <fullName evidence="8">Putative twitching motility protein, methyl-accepting chemotaxis protein</fullName>
    </submittedName>
</protein>
<dbReference type="PATRIC" id="fig|1796491.3.peg.851"/>
<evidence type="ECO:0000259" key="6">
    <source>
        <dbReference type="PROSITE" id="PS50111"/>
    </source>
</evidence>
<dbReference type="SMART" id="SM00283">
    <property type="entry name" value="MA"/>
    <property type="match status" value="1"/>
</dbReference>
<reference evidence="8 9" key="1">
    <citation type="submission" date="2016-02" db="EMBL/GenBank/DDBJ databases">
        <authorList>
            <person name="Wen L."/>
            <person name="He K."/>
            <person name="Yang H."/>
        </authorList>
    </citation>
    <scope>NUCLEOTIDE SEQUENCE [LARGE SCALE GENOMIC DNA]</scope>
    <source>
        <strain evidence="8">ShG14-8</strain>
    </source>
</reference>
<evidence type="ECO:0000256" key="3">
    <source>
        <dbReference type="PROSITE-ProRule" id="PRU00284"/>
    </source>
</evidence>
<keyword evidence="5" id="KW-1133">Transmembrane helix</keyword>